<dbReference type="HAMAP" id="MF_00902">
    <property type="entry name" value="TatC"/>
    <property type="match status" value="1"/>
</dbReference>
<keyword evidence="2 5" id="KW-0812">Transmembrane</keyword>
<comment type="similarity">
    <text evidence="5">Belongs to the TatC family.</text>
</comment>
<keyword evidence="3 5" id="KW-1133">Transmembrane helix</keyword>
<keyword evidence="9" id="KW-1185">Reference proteome</keyword>
<comment type="subcellular location">
    <subcellularLocation>
        <location evidence="5">Cell membrane</location>
        <topology evidence="5">Multi-pass membrane protein</topology>
    </subcellularLocation>
    <subcellularLocation>
        <location evidence="1">Membrane</location>
        <topology evidence="1">Multi-pass membrane protein</topology>
    </subcellularLocation>
</comment>
<evidence type="ECO:0000313" key="7">
    <source>
        <dbReference type="EMBL" id="WDI00618.1"/>
    </source>
</evidence>
<dbReference type="PANTHER" id="PTHR30371">
    <property type="entry name" value="SEC-INDEPENDENT PROTEIN TRANSLOCASE PROTEIN TATC"/>
    <property type="match status" value="1"/>
</dbReference>
<gene>
    <name evidence="5 6" type="primary">tatC</name>
    <name evidence="6" type="ORF">PUW23_15375</name>
    <name evidence="7" type="ORF">PUW25_15135</name>
</gene>
<dbReference type="EMBL" id="CP118108">
    <property type="protein sequence ID" value="WDI00618.1"/>
    <property type="molecule type" value="Genomic_DNA"/>
</dbReference>
<organism evidence="6 8">
    <name type="scientific">Paenibacillus urinalis</name>
    <dbReference type="NCBI Taxonomy" id="521520"/>
    <lineage>
        <taxon>Bacteria</taxon>
        <taxon>Bacillati</taxon>
        <taxon>Bacillota</taxon>
        <taxon>Bacilli</taxon>
        <taxon>Bacillales</taxon>
        <taxon>Paenibacillaceae</taxon>
        <taxon>Paenibacillus</taxon>
    </lineage>
</organism>
<evidence type="ECO:0000256" key="2">
    <source>
        <dbReference type="ARBA" id="ARBA00022692"/>
    </source>
</evidence>
<dbReference type="Pfam" id="PF00902">
    <property type="entry name" value="TatC"/>
    <property type="match status" value="1"/>
</dbReference>
<evidence type="ECO:0000256" key="1">
    <source>
        <dbReference type="ARBA" id="ARBA00004141"/>
    </source>
</evidence>
<dbReference type="PRINTS" id="PR01840">
    <property type="entry name" value="TATCFAMILY"/>
</dbReference>
<keyword evidence="5" id="KW-0813">Transport</keyword>
<keyword evidence="5" id="KW-0811">Translocation</keyword>
<dbReference type="EMBL" id="CP118101">
    <property type="protein sequence ID" value="WDH80917.1"/>
    <property type="molecule type" value="Genomic_DNA"/>
</dbReference>
<feature type="transmembrane region" description="Helical" evidence="5">
    <location>
        <begin position="190"/>
        <end position="207"/>
    </location>
</feature>
<protein>
    <recommendedName>
        <fullName evidence="5">Sec-independent protein translocase protein TatC</fullName>
    </recommendedName>
</protein>
<dbReference type="GO" id="GO:0065002">
    <property type="term" value="P:intracellular protein transmembrane transport"/>
    <property type="evidence" value="ECO:0007669"/>
    <property type="project" value="TreeGrafter"/>
</dbReference>
<dbReference type="PANTHER" id="PTHR30371:SF4">
    <property type="entry name" value="SEC-INDEPENDENT PROTEIN TRANSLOCASE PROTEIN TATCD"/>
    <property type="match status" value="1"/>
</dbReference>
<dbReference type="AlphaFoldDB" id="A0AAX3MWX4"/>
<proteinExistence type="inferred from homology"/>
<dbReference type="RefSeq" id="WP_047910476.1">
    <property type="nucleotide sequence ID" value="NZ_CP118101.1"/>
</dbReference>
<sequence>MSNNPNELNMIGHLDELRSRLIRTLITFLLWMVIAFIFVKDIYDILVSDMERKLIILGPSDVMWVYFMIAGVVAVTLTIPVAAYQIWKFVQPAVPTAAQRSTLIFIPVLTLMFILGISFGYFILFPMVLHFLNEMAADSFETMYTAQKYFTFMIHMTVPFGLLFEMPVVVMFLTKLGILNPAKLAKARKVSYFILVVVAVTITPPDIMSDILVIIPLFLLYEVSLTISRMVYRKQLQAQSETSLAA</sequence>
<comment type="subunit">
    <text evidence="5">Forms a complex with TatA.</text>
</comment>
<comment type="caution">
    <text evidence="5">Lacks conserved residue(s) required for the propagation of feature annotation.</text>
</comment>
<dbReference type="GO" id="GO:0009977">
    <property type="term" value="F:proton motive force dependent protein transmembrane transporter activity"/>
    <property type="evidence" value="ECO:0007669"/>
    <property type="project" value="TreeGrafter"/>
</dbReference>
<keyword evidence="4 5" id="KW-0472">Membrane</keyword>
<evidence type="ECO:0000256" key="3">
    <source>
        <dbReference type="ARBA" id="ARBA00022989"/>
    </source>
</evidence>
<feature type="transmembrane region" description="Helical" evidence="5">
    <location>
        <begin position="152"/>
        <end position="178"/>
    </location>
</feature>
<evidence type="ECO:0000256" key="5">
    <source>
        <dbReference type="HAMAP-Rule" id="MF_00902"/>
    </source>
</evidence>
<evidence type="ECO:0000313" key="8">
    <source>
        <dbReference type="Proteomes" id="UP001220962"/>
    </source>
</evidence>
<feature type="transmembrane region" description="Helical" evidence="5">
    <location>
        <begin position="21"/>
        <end position="43"/>
    </location>
</feature>
<evidence type="ECO:0000313" key="6">
    <source>
        <dbReference type="EMBL" id="WDH80917.1"/>
    </source>
</evidence>
<dbReference type="InterPro" id="IPR002033">
    <property type="entry name" value="TatC"/>
</dbReference>
<reference evidence="6 9" key="1">
    <citation type="submission" date="2023-02" db="EMBL/GenBank/DDBJ databases">
        <title>Pathogen: clinical or host-associated sample.</title>
        <authorList>
            <person name="Hergert J."/>
            <person name="Casey R."/>
            <person name="Wagner J."/>
            <person name="Young E.L."/>
            <person name="Oakeson K.F."/>
        </authorList>
    </citation>
    <scope>NUCLEOTIDE SEQUENCE</scope>
    <source>
        <strain evidence="7 9">2022CK-00829</strain>
        <strain evidence="6">2022CK-00830</strain>
    </source>
</reference>
<evidence type="ECO:0000313" key="9">
    <source>
        <dbReference type="Proteomes" id="UP001221519"/>
    </source>
</evidence>
<dbReference type="NCBIfam" id="TIGR00945">
    <property type="entry name" value="tatC"/>
    <property type="match status" value="1"/>
</dbReference>
<feature type="transmembrane region" description="Helical" evidence="5">
    <location>
        <begin position="63"/>
        <end position="84"/>
    </location>
</feature>
<dbReference type="GO" id="GO:0033281">
    <property type="term" value="C:TAT protein transport complex"/>
    <property type="evidence" value="ECO:0007669"/>
    <property type="project" value="UniProtKB-UniRule"/>
</dbReference>
<keyword evidence="5" id="KW-1003">Cell membrane</keyword>
<comment type="function">
    <text evidence="5">Part of the twin-arginine translocation (Tat) system that transports large folded proteins containing a characteristic twin-arginine motif in their signal peptide across membranes.</text>
</comment>
<keyword evidence="5" id="KW-0653">Protein transport</keyword>
<dbReference type="Proteomes" id="UP001220962">
    <property type="component" value="Chromosome"/>
</dbReference>
<accession>A0AAX3MWX4</accession>
<name>A0AAX3MWX4_9BACL</name>
<evidence type="ECO:0000256" key="4">
    <source>
        <dbReference type="ARBA" id="ARBA00023136"/>
    </source>
</evidence>
<dbReference type="GO" id="GO:0043953">
    <property type="term" value="P:protein transport by the Tat complex"/>
    <property type="evidence" value="ECO:0007669"/>
    <property type="project" value="UniProtKB-UniRule"/>
</dbReference>
<dbReference type="Proteomes" id="UP001221519">
    <property type="component" value="Chromosome"/>
</dbReference>
<feature type="transmembrane region" description="Helical" evidence="5">
    <location>
        <begin position="104"/>
        <end position="132"/>
    </location>
</feature>